<gene>
    <name evidence="2" type="ORF">UR64_C0008G0043</name>
</gene>
<keyword evidence="1" id="KW-0472">Membrane</keyword>
<organism evidence="2 3">
    <name type="scientific">Candidatus Nomurabacteria bacterium GW2011_GWE1_35_16</name>
    <dbReference type="NCBI Taxonomy" id="1618761"/>
    <lineage>
        <taxon>Bacteria</taxon>
        <taxon>Candidatus Nomuraibacteriota</taxon>
    </lineage>
</organism>
<reference evidence="2 3" key="1">
    <citation type="journal article" date="2015" name="Nature">
        <title>rRNA introns, odd ribosomes, and small enigmatic genomes across a large radiation of phyla.</title>
        <authorList>
            <person name="Brown C.T."/>
            <person name="Hug L.A."/>
            <person name="Thomas B.C."/>
            <person name="Sharon I."/>
            <person name="Castelle C.J."/>
            <person name="Singh A."/>
            <person name="Wilkins M.J."/>
            <person name="Williams K.H."/>
            <person name="Banfield J.F."/>
        </authorList>
    </citation>
    <scope>NUCLEOTIDE SEQUENCE [LARGE SCALE GENOMIC DNA]</scope>
</reference>
<accession>A0A0G0DTS5</accession>
<protein>
    <submittedName>
        <fullName evidence="2">Uncharacterized protein</fullName>
    </submittedName>
</protein>
<name>A0A0G0DTS5_9BACT</name>
<dbReference type="Proteomes" id="UP000034952">
    <property type="component" value="Unassembled WGS sequence"/>
</dbReference>
<comment type="caution">
    <text evidence="2">The sequence shown here is derived from an EMBL/GenBank/DDBJ whole genome shotgun (WGS) entry which is preliminary data.</text>
</comment>
<evidence type="ECO:0000256" key="1">
    <source>
        <dbReference type="SAM" id="Phobius"/>
    </source>
</evidence>
<evidence type="ECO:0000313" key="2">
    <source>
        <dbReference type="EMBL" id="KKP66405.1"/>
    </source>
</evidence>
<proteinExistence type="predicted"/>
<keyword evidence="1" id="KW-1133">Transmembrane helix</keyword>
<feature type="transmembrane region" description="Helical" evidence="1">
    <location>
        <begin position="27"/>
        <end position="46"/>
    </location>
</feature>
<dbReference type="AlphaFoldDB" id="A0A0G0DTS5"/>
<keyword evidence="1" id="KW-0812">Transmembrane</keyword>
<evidence type="ECO:0000313" key="3">
    <source>
        <dbReference type="Proteomes" id="UP000034952"/>
    </source>
</evidence>
<dbReference type="EMBL" id="LBPY01000008">
    <property type="protein sequence ID" value="KKP66405.1"/>
    <property type="molecule type" value="Genomic_DNA"/>
</dbReference>
<sequence length="47" mass="5326">MNSNNLKLTAMGQKILLRILSLIDWNSFRAITIIIAILTLMMILLVP</sequence>